<keyword evidence="3" id="KW-1185">Reference proteome</keyword>
<dbReference type="EMBL" id="JAXCGZ010017354">
    <property type="protein sequence ID" value="KAK7068241.1"/>
    <property type="molecule type" value="Genomic_DNA"/>
</dbReference>
<evidence type="ECO:0000313" key="3">
    <source>
        <dbReference type="Proteomes" id="UP001381693"/>
    </source>
</evidence>
<keyword evidence="1" id="KW-0472">Membrane</keyword>
<dbReference type="AlphaFoldDB" id="A0AAN8ZTR3"/>
<proteinExistence type="predicted"/>
<protein>
    <submittedName>
        <fullName evidence="2">Uncharacterized protein</fullName>
    </submittedName>
</protein>
<keyword evidence="1" id="KW-1133">Transmembrane helix</keyword>
<organism evidence="2 3">
    <name type="scientific">Halocaridina rubra</name>
    <name type="common">Hawaiian red shrimp</name>
    <dbReference type="NCBI Taxonomy" id="373956"/>
    <lineage>
        <taxon>Eukaryota</taxon>
        <taxon>Metazoa</taxon>
        <taxon>Ecdysozoa</taxon>
        <taxon>Arthropoda</taxon>
        <taxon>Crustacea</taxon>
        <taxon>Multicrustacea</taxon>
        <taxon>Malacostraca</taxon>
        <taxon>Eumalacostraca</taxon>
        <taxon>Eucarida</taxon>
        <taxon>Decapoda</taxon>
        <taxon>Pleocyemata</taxon>
        <taxon>Caridea</taxon>
        <taxon>Atyoidea</taxon>
        <taxon>Atyidae</taxon>
        <taxon>Halocaridina</taxon>
    </lineage>
</organism>
<keyword evidence="1" id="KW-0812">Transmembrane</keyword>
<name>A0AAN8ZTR3_HALRR</name>
<feature type="non-terminal residue" evidence="2">
    <location>
        <position position="68"/>
    </location>
</feature>
<gene>
    <name evidence="2" type="ORF">SK128_000136</name>
</gene>
<dbReference type="Proteomes" id="UP001381693">
    <property type="component" value="Unassembled WGS sequence"/>
</dbReference>
<comment type="caution">
    <text evidence="2">The sequence shown here is derived from an EMBL/GenBank/DDBJ whole genome shotgun (WGS) entry which is preliminary data.</text>
</comment>
<evidence type="ECO:0000313" key="2">
    <source>
        <dbReference type="EMBL" id="KAK7068241.1"/>
    </source>
</evidence>
<evidence type="ECO:0000256" key="1">
    <source>
        <dbReference type="SAM" id="Phobius"/>
    </source>
</evidence>
<sequence>GVWIFISNFSAAFYRSILLICILLTVIYKAQLKFSQELSLTTKVDSMKSGNTPTLPLQLSLHLCQSKR</sequence>
<accession>A0AAN8ZTR3</accession>
<feature type="non-terminal residue" evidence="2">
    <location>
        <position position="1"/>
    </location>
</feature>
<feature type="transmembrane region" description="Helical" evidence="1">
    <location>
        <begin position="12"/>
        <end position="30"/>
    </location>
</feature>
<reference evidence="2 3" key="1">
    <citation type="submission" date="2023-11" db="EMBL/GenBank/DDBJ databases">
        <title>Halocaridina rubra genome assembly.</title>
        <authorList>
            <person name="Smith C."/>
        </authorList>
    </citation>
    <scope>NUCLEOTIDE SEQUENCE [LARGE SCALE GENOMIC DNA]</scope>
    <source>
        <strain evidence="2">EP-1</strain>
        <tissue evidence="2">Whole</tissue>
    </source>
</reference>